<dbReference type="SUPFAM" id="SSF56529">
    <property type="entry name" value="FAH"/>
    <property type="match status" value="1"/>
</dbReference>
<evidence type="ECO:0000313" key="1">
    <source>
        <dbReference type="EMBL" id="RVU33847.1"/>
    </source>
</evidence>
<dbReference type="InterPro" id="IPR021269">
    <property type="entry name" value="DUF2848"/>
</dbReference>
<comment type="caution">
    <text evidence="1">The sequence shown here is derived from an EMBL/GenBank/DDBJ whole genome shotgun (WGS) entry which is preliminary data.</text>
</comment>
<reference evidence="2" key="1">
    <citation type="submission" date="2019-01" db="EMBL/GenBank/DDBJ databases">
        <title>Gri0909 isolated from a small marine red alga.</title>
        <authorList>
            <person name="Kim J."/>
            <person name="Jeong S.E."/>
            <person name="Jeon C.O."/>
        </authorList>
    </citation>
    <scope>NUCLEOTIDE SEQUENCE [LARGE SCALE GENOMIC DNA]</scope>
    <source>
        <strain evidence="2">Gri0909</strain>
    </source>
</reference>
<dbReference type="Proteomes" id="UP000287447">
    <property type="component" value="Unassembled WGS sequence"/>
</dbReference>
<dbReference type="OrthoDB" id="9792678at2"/>
<dbReference type="Pfam" id="PF11010">
    <property type="entry name" value="DUF2848"/>
    <property type="match status" value="1"/>
</dbReference>
<protein>
    <submittedName>
        <fullName evidence="1">DUF2848 domain-containing protein</fullName>
    </submittedName>
</protein>
<name>A0A3S3UL58_9PROT</name>
<accession>A0A3S3UL58</accession>
<sequence length="241" mass="26347">MLFTLEPSSGAPRTIDFTLETLIVAGWTGRDRAAMEAHIEELEALGIKRPKSLPVYYRCSNTCVTQRRAIQVPGAESSGEVEFLFYRGLADGSDGMDGELWVGVGSDHTERAVEALGVTISKQMCDKPVSPMLWRFADIENHWDQLVLRSHAVIDGERVLYQEGAVTAMIHPMELIAGYDRDFCGGANGGGLPEQSAMFGGTFAAIGGIRPADRFEMELEDPVLGRSLKHAYDIEVLPVEG</sequence>
<dbReference type="GO" id="GO:0003824">
    <property type="term" value="F:catalytic activity"/>
    <property type="evidence" value="ECO:0007669"/>
    <property type="project" value="InterPro"/>
</dbReference>
<dbReference type="InterPro" id="IPR036663">
    <property type="entry name" value="Fumarylacetoacetase_C_sf"/>
</dbReference>
<gene>
    <name evidence="1" type="ORF">EOI86_22195</name>
</gene>
<organism evidence="1 2">
    <name type="scientific">Hwanghaeella grinnelliae</name>
    <dbReference type="NCBI Taxonomy" id="2500179"/>
    <lineage>
        <taxon>Bacteria</taxon>
        <taxon>Pseudomonadati</taxon>
        <taxon>Pseudomonadota</taxon>
        <taxon>Alphaproteobacteria</taxon>
        <taxon>Rhodospirillales</taxon>
        <taxon>Rhodospirillaceae</taxon>
        <taxon>Hwanghaeella</taxon>
    </lineage>
</organism>
<dbReference type="AlphaFoldDB" id="A0A3S3UL58"/>
<dbReference type="EMBL" id="SADE01000004">
    <property type="protein sequence ID" value="RVU33847.1"/>
    <property type="molecule type" value="Genomic_DNA"/>
</dbReference>
<keyword evidence="2" id="KW-1185">Reference proteome</keyword>
<dbReference type="RefSeq" id="WP_127767877.1">
    <property type="nucleotide sequence ID" value="NZ_SADE01000004.1"/>
</dbReference>
<proteinExistence type="predicted"/>
<evidence type="ECO:0000313" key="2">
    <source>
        <dbReference type="Proteomes" id="UP000287447"/>
    </source>
</evidence>